<name>A0ABR8CHR4_9CYAN</name>
<reference evidence="1 2" key="1">
    <citation type="journal article" date="2020" name="ISME J.">
        <title>Comparative genomics reveals insights into cyanobacterial evolution and habitat adaptation.</title>
        <authorList>
            <person name="Chen M.Y."/>
            <person name="Teng W.K."/>
            <person name="Zhao L."/>
            <person name="Hu C.X."/>
            <person name="Zhou Y.K."/>
            <person name="Han B.P."/>
            <person name="Song L.R."/>
            <person name="Shu W.S."/>
        </authorList>
    </citation>
    <scope>NUCLEOTIDE SEQUENCE [LARGE SCALE GENOMIC DNA]</scope>
    <source>
        <strain evidence="1 2">FACHB-1050</strain>
    </source>
</reference>
<evidence type="ECO:0000313" key="2">
    <source>
        <dbReference type="Proteomes" id="UP000618445"/>
    </source>
</evidence>
<evidence type="ECO:0000313" key="1">
    <source>
        <dbReference type="EMBL" id="MBD2319858.1"/>
    </source>
</evidence>
<gene>
    <name evidence="1" type="ORF">H6G05_23845</name>
</gene>
<organism evidence="1 2">
    <name type="scientific">Phormidium tenue FACHB-1050</name>
    <dbReference type="NCBI Taxonomy" id="2692857"/>
    <lineage>
        <taxon>Bacteria</taxon>
        <taxon>Bacillati</taxon>
        <taxon>Cyanobacteriota</taxon>
        <taxon>Cyanophyceae</taxon>
        <taxon>Oscillatoriophycideae</taxon>
        <taxon>Oscillatoriales</taxon>
        <taxon>Oscillatoriaceae</taxon>
        <taxon>Phormidium</taxon>
    </lineage>
</organism>
<dbReference type="InterPro" id="IPR036365">
    <property type="entry name" value="PGBD-like_sf"/>
</dbReference>
<dbReference type="Proteomes" id="UP000618445">
    <property type="component" value="Unassembled WGS sequence"/>
</dbReference>
<comment type="caution">
    <text evidence="1">The sequence shown here is derived from an EMBL/GenBank/DDBJ whole genome shotgun (WGS) entry which is preliminary data.</text>
</comment>
<sequence>MSVIEVKLSFEELTKAQTYLQKLGLYDGEVDGIYGRLSEAAFVQFANALSIDTILDANSRLITNELLQIPAVVRHLLKIIGDGDRLFPKFTNAQRIFVNMGQADSNYLGFLDRGINGCIAGSKKGLPNRNFAPSPLLSHIPAYPDRLASLPDGVNIVSYGDVAMLAGTQVRVRFRPYPAIGVIPNIENIGLEFLHSSIQEACICIGSIVNGQMLSRWIGRNPLRNVQFWSSTKIVPLLYTICTANQVQPNQAIANCAIADSQGNKTPRTFAEMAQRICAYEESNGMTSNGLSAMFKQFTNPLGLQDWLKKITGNQKLSFQGRYGEVPYIEQPILRDPTGRNIISGVKEQHRGDNLISAYDLTRIISQIAWHRHIAPANRLPAAQWHSLSALINAMGQDTARYVDAAIVSLGLSYFIDNPVVISKMGFGYSDQRKQTELTYTACIQFVDRLATSHDMPLPKLRSVNMTLRAVLNLQDPVREALEIDARMAATVAEILRRIVTEELI</sequence>
<keyword evidence="2" id="KW-1185">Reference proteome</keyword>
<accession>A0ABR8CHR4</accession>
<dbReference type="EMBL" id="JACJQY010000069">
    <property type="protein sequence ID" value="MBD2319858.1"/>
    <property type="molecule type" value="Genomic_DNA"/>
</dbReference>
<protein>
    <submittedName>
        <fullName evidence="1">Peptidoglycan-binding protein</fullName>
    </submittedName>
</protein>
<dbReference type="RefSeq" id="WP_190582290.1">
    <property type="nucleotide sequence ID" value="NZ_CAWPQU010000066.1"/>
</dbReference>
<proteinExistence type="predicted"/>
<dbReference type="SUPFAM" id="SSF47090">
    <property type="entry name" value="PGBD-like"/>
    <property type="match status" value="1"/>
</dbReference>